<proteinExistence type="inferred from homology"/>
<dbReference type="Gene3D" id="3.30.420.40">
    <property type="match status" value="2"/>
</dbReference>
<dbReference type="PANTHER" id="PTHR43095">
    <property type="entry name" value="SUGAR KINASE"/>
    <property type="match status" value="1"/>
</dbReference>
<keyword evidence="7" id="KW-1185">Reference proteome</keyword>
<accession>A0AA46THR6</accession>
<name>A0AA46THR6_9ACTN</name>
<evidence type="ECO:0000313" key="7">
    <source>
        <dbReference type="Proteomes" id="UP001164390"/>
    </source>
</evidence>
<dbReference type="GO" id="GO:0016301">
    <property type="term" value="F:kinase activity"/>
    <property type="evidence" value="ECO:0007669"/>
    <property type="project" value="UniProtKB-KW"/>
</dbReference>
<protein>
    <submittedName>
        <fullName evidence="6">FGGY family carbohydrate kinase</fullName>
    </submittedName>
</protein>
<dbReference type="AlphaFoldDB" id="A0AA46THR6"/>
<evidence type="ECO:0000256" key="1">
    <source>
        <dbReference type="ARBA" id="ARBA00009156"/>
    </source>
</evidence>
<keyword evidence="2" id="KW-0119">Carbohydrate metabolism</keyword>
<keyword evidence="3" id="KW-0808">Transferase</keyword>
<dbReference type="EMBL" id="CP094970">
    <property type="protein sequence ID" value="UYM04748.1"/>
    <property type="molecule type" value="Genomic_DNA"/>
</dbReference>
<dbReference type="Pfam" id="PF00370">
    <property type="entry name" value="FGGY_N"/>
    <property type="match status" value="1"/>
</dbReference>
<feature type="domain" description="Carbohydrate kinase FGGY N-terminal" evidence="5">
    <location>
        <begin position="3"/>
        <end position="209"/>
    </location>
</feature>
<dbReference type="PANTHER" id="PTHR43095:SF5">
    <property type="entry name" value="XYLULOSE KINASE"/>
    <property type="match status" value="1"/>
</dbReference>
<evidence type="ECO:0000256" key="3">
    <source>
        <dbReference type="ARBA" id="ARBA00022679"/>
    </source>
</evidence>
<evidence type="ECO:0000256" key="4">
    <source>
        <dbReference type="ARBA" id="ARBA00022777"/>
    </source>
</evidence>
<gene>
    <name evidence="6" type="ORF">L0C25_19760</name>
</gene>
<dbReference type="InterPro" id="IPR050406">
    <property type="entry name" value="FGGY_Carb_Kinase"/>
</dbReference>
<dbReference type="KEGG" id="sgrg:L0C25_19760"/>
<reference evidence="6" key="1">
    <citation type="submission" date="2022-01" db="EMBL/GenBank/DDBJ databases">
        <title>Nocardioidaceae gen. sp. A5X3R13.</title>
        <authorList>
            <person name="Lopez Marin M.A."/>
            <person name="Uhlik O."/>
        </authorList>
    </citation>
    <scope>NUCLEOTIDE SEQUENCE</scope>
    <source>
        <strain evidence="6">A5X3R13</strain>
    </source>
</reference>
<keyword evidence="2" id="KW-0859">Xylose metabolism</keyword>
<dbReference type="GO" id="GO:0042732">
    <property type="term" value="P:D-xylose metabolic process"/>
    <property type="evidence" value="ECO:0007669"/>
    <property type="project" value="UniProtKB-KW"/>
</dbReference>
<sequence>MSYAGVDVGTSGLKLAVLDDDGEVAVERAVGYDVVEPHPGWCEIDPYDWLRAYAAVSGDIGGVTGLGVTGQMHGVVLTDGDAEPVRPAVLWLDERASVVAAEWARTGVLDALGTPIVPGYAGAILAWLGEHEPATMARAERVWFAKDWVRARLCGDAMPVTDRSDAAGSLLWDPATEEWSAAAAEVVGIDRAQLPEVRPSDEIVGQTAGAAVVVGAADTATALLAYRAMAPDAGPDTVYVNVGTGCQVLRADAAWHRPAYETERVFADAGSAWYTMHAFDTRSMPSADALVDAIARAVSRLEGVRVVAGGGKARDPAFRRLLARRLGLPLAYAPLRSPSACGAAILAAHPNAPRIGLRRGAVEVMPTGPGGSAR</sequence>
<dbReference type="InterPro" id="IPR018484">
    <property type="entry name" value="FGGY_N"/>
</dbReference>
<dbReference type="RefSeq" id="WP_271633506.1">
    <property type="nucleotide sequence ID" value="NZ_CP094970.1"/>
</dbReference>
<dbReference type="SUPFAM" id="SSF53067">
    <property type="entry name" value="Actin-like ATPase domain"/>
    <property type="match status" value="2"/>
</dbReference>
<evidence type="ECO:0000259" key="5">
    <source>
        <dbReference type="Pfam" id="PF00370"/>
    </source>
</evidence>
<dbReference type="InterPro" id="IPR043129">
    <property type="entry name" value="ATPase_NBD"/>
</dbReference>
<dbReference type="Proteomes" id="UP001164390">
    <property type="component" value="Chromosome"/>
</dbReference>
<comment type="similarity">
    <text evidence="1">Belongs to the FGGY kinase family.</text>
</comment>
<evidence type="ECO:0000313" key="6">
    <source>
        <dbReference type="EMBL" id="UYM04748.1"/>
    </source>
</evidence>
<keyword evidence="4 6" id="KW-0418">Kinase</keyword>
<evidence type="ECO:0000256" key="2">
    <source>
        <dbReference type="ARBA" id="ARBA00022629"/>
    </source>
</evidence>
<organism evidence="6 7">
    <name type="scientific">Solicola gregarius</name>
    <dbReference type="NCBI Taxonomy" id="2908642"/>
    <lineage>
        <taxon>Bacteria</taxon>
        <taxon>Bacillati</taxon>
        <taxon>Actinomycetota</taxon>
        <taxon>Actinomycetes</taxon>
        <taxon>Propionibacteriales</taxon>
        <taxon>Nocardioidaceae</taxon>
        <taxon>Solicola</taxon>
    </lineage>
</organism>